<dbReference type="OrthoDB" id="10547674at2759"/>
<keyword evidence="3" id="KW-1185">Reference proteome</keyword>
<organism evidence="2 3">
    <name type="scientific">Schistosoma japonicum</name>
    <name type="common">Blood fluke</name>
    <dbReference type="NCBI Taxonomy" id="6182"/>
    <lineage>
        <taxon>Eukaryota</taxon>
        <taxon>Metazoa</taxon>
        <taxon>Spiralia</taxon>
        <taxon>Lophotrochozoa</taxon>
        <taxon>Platyhelminthes</taxon>
        <taxon>Trematoda</taxon>
        <taxon>Digenea</taxon>
        <taxon>Strigeidida</taxon>
        <taxon>Schistosomatoidea</taxon>
        <taxon>Schistosomatidae</taxon>
        <taxon>Schistosoma</taxon>
    </lineage>
</organism>
<feature type="signal peptide" evidence="1">
    <location>
        <begin position="1"/>
        <end position="19"/>
    </location>
</feature>
<dbReference type="Proteomes" id="UP000311919">
    <property type="component" value="Unassembled WGS sequence"/>
</dbReference>
<evidence type="ECO:0000313" key="2">
    <source>
        <dbReference type="EMBL" id="TNN06985.1"/>
    </source>
</evidence>
<evidence type="ECO:0000256" key="1">
    <source>
        <dbReference type="SAM" id="SignalP"/>
    </source>
</evidence>
<keyword evidence="1" id="KW-0732">Signal</keyword>
<feature type="chain" id="PRO_5021266431" evidence="1">
    <location>
        <begin position="20"/>
        <end position="87"/>
    </location>
</feature>
<dbReference type="AlphaFoldDB" id="A0A4Z2CRY7"/>
<sequence>MKLILLTVLSLVCFGVISSQYDDEEIVDYTRIRKDDCPKGAPFCDENAEDELRIKKEKENEEKKKGKKKIAFKGKQPINGNLCNPQC</sequence>
<dbReference type="EMBL" id="SKCS01000443">
    <property type="protein sequence ID" value="TNN06985.1"/>
    <property type="molecule type" value="Genomic_DNA"/>
</dbReference>
<proteinExistence type="predicted"/>
<reference evidence="2 3" key="1">
    <citation type="submission" date="2019-03" db="EMBL/GenBank/DDBJ databases">
        <title>An improved genome assembly of the fluke Schistosoma japonicum.</title>
        <authorList>
            <person name="Hu W."/>
            <person name="Luo F."/>
            <person name="Yin M."/>
            <person name="Mo X."/>
            <person name="Sun C."/>
            <person name="Wu Q."/>
            <person name="Zhu B."/>
            <person name="Xiang M."/>
            <person name="Wang J."/>
            <person name="Wang Y."/>
            <person name="Zhang T."/>
            <person name="Xu B."/>
            <person name="Zheng H."/>
            <person name="Feng Z."/>
        </authorList>
    </citation>
    <scope>NUCLEOTIDE SEQUENCE [LARGE SCALE GENOMIC DNA]</scope>
    <source>
        <strain evidence="2">HuSjv2</strain>
        <tissue evidence="2">Worms</tissue>
    </source>
</reference>
<name>A0A4Z2CRY7_SCHJA</name>
<comment type="caution">
    <text evidence="2">The sequence shown here is derived from an EMBL/GenBank/DDBJ whole genome shotgun (WGS) entry which is preliminary data.</text>
</comment>
<protein>
    <submittedName>
        <fullName evidence="2">Uncharacterized protein</fullName>
    </submittedName>
</protein>
<accession>A0A4Z2CRY7</accession>
<gene>
    <name evidence="2" type="ORF">EWB00_008025</name>
</gene>
<evidence type="ECO:0000313" key="3">
    <source>
        <dbReference type="Proteomes" id="UP000311919"/>
    </source>
</evidence>